<accession>A0A1N7IN63</accession>
<dbReference type="Pfam" id="PF13193">
    <property type="entry name" value="AMP-binding_C"/>
    <property type="match status" value="1"/>
</dbReference>
<protein>
    <submittedName>
        <fullName evidence="4">Long-chain acyl-CoA synthetase</fullName>
    </submittedName>
</protein>
<dbReference type="PROSITE" id="PS00455">
    <property type="entry name" value="AMP_BINDING"/>
    <property type="match status" value="1"/>
</dbReference>
<dbReference type="Proteomes" id="UP000186292">
    <property type="component" value="Unassembled WGS sequence"/>
</dbReference>
<dbReference type="Gene3D" id="3.30.300.30">
    <property type="match status" value="1"/>
</dbReference>
<dbReference type="InterPro" id="IPR000873">
    <property type="entry name" value="AMP-dep_synth/lig_dom"/>
</dbReference>
<evidence type="ECO:0000256" key="1">
    <source>
        <dbReference type="SAM" id="MobiDB-lite"/>
    </source>
</evidence>
<evidence type="ECO:0000313" key="4">
    <source>
        <dbReference type="EMBL" id="SIS38436.1"/>
    </source>
</evidence>
<dbReference type="SUPFAM" id="SSF56801">
    <property type="entry name" value="Acetyl-CoA synthetase-like"/>
    <property type="match status" value="1"/>
</dbReference>
<dbReference type="STRING" id="1161099.SAMN05444817_10179"/>
<evidence type="ECO:0000313" key="5">
    <source>
        <dbReference type="Proteomes" id="UP000186292"/>
    </source>
</evidence>
<dbReference type="Gene3D" id="3.40.50.12780">
    <property type="entry name" value="N-terminal domain of ligase-like"/>
    <property type="match status" value="1"/>
</dbReference>
<dbReference type="OrthoDB" id="9803968at2"/>
<organism evidence="4 5">
    <name type="scientific">Corynebacterium appendicis CIP 107643</name>
    <dbReference type="NCBI Taxonomy" id="1161099"/>
    <lineage>
        <taxon>Bacteria</taxon>
        <taxon>Bacillati</taxon>
        <taxon>Actinomycetota</taxon>
        <taxon>Actinomycetes</taxon>
        <taxon>Mycobacteriales</taxon>
        <taxon>Corynebacteriaceae</taxon>
        <taxon>Corynebacterium</taxon>
    </lineage>
</organism>
<dbReference type="PANTHER" id="PTHR43767:SF1">
    <property type="entry name" value="NONRIBOSOMAL PEPTIDE SYNTHASE PES1 (EUROFUNG)-RELATED"/>
    <property type="match status" value="1"/>
</dbReference>
<feature type="compositionally biased region" description="Basic and acidic residues" evidence="1">
    <location>
        <begin position="620"/>
        <end position="630"/>
    </location>
</feature>
<dbReference type="Pfam" id="PF00501">
    <property type="entry name" value="AMP-binding"/>
    <property type="match status" value="1"/>
</dbReference>
<dbReference type="RefSeq" id="WP_084560434.1">
    <property type="nucleotide sequence ID" value="NZ_CP046976.1"/>
</dbReference>
<dbReference type="AlphaFoldDB" id="A0A1N7IN63"/>
<dbReference type="InterPro" id="IPR045851">
    <property type="entry name" value="AMP-bd_C_sf"/>
</dbReference>
<keyword evidence="5" id="KW-1185">Reference proteome</keyword>
<feature type="domain" description="AMP-dependent synthetase/ligase" evidence="2">
    <location>
        <begin position="35"/>
        <end position="427"/>
    </location>
</feature>
<reference evidence="5" key="1">
    <citation type="submission" date="2017-01" db="EMBL/GenBank/DDBJ databases">
        <authorList>
            <person name="Varghese N."/>
            <person name="Submissions S."/>
        </authorList>
    </citation>
    <scope>NUCLEOTIDE SEQUENCE [LARGE SCALE GENOMIC DNA]</scope>
    <source>
        <strain evidence="5">DSM 44531</strain>
    </source>
</reference>
<evidence type="ECO:0000259" key="2">
    <source>
        <dbReference type="Pfam" id="PF00501"/>
    </source>
</evidence>
<dbReference type="PANTHER" id="PTHR43767">
    <property type="entry name" value="LONG-CHAIN-FATTY-ACID--COA LIGASE"/>
    <property type="match status" value="1"/>
</dbReference>
<feature type="domain" description="AMP-binding enzyme C-terminal" evidence="3">
    <location>
        <begin position="477"/>
        <end position="552"/>
    </location>
</feature>
<feature type="region of interest" description="Disordered" evidence="1">
    <location>
        <begin position="567"/>
        <end position="630"/>
    </location>
</feature>
<proteinExistence type="predicted"/>
<dbReference type="InterPro" id="IPR025110">
    <property type="entry name" value="AMP-bd_C"/>
</dbReference>
<dbReference type="EMBL" id="FTOF01000001">
    <property type="protein sequence ID" value="SIS38436.1"/>
    <property type="molecule type" value="Genomic_DNA"/>
</dbReference>
<sequence>MSAFEEKAWLSSYAEWTPAEVDLGDDTLLDLYEETLSKRSYKNAMWFFGRTITYSELDKQVRSCAAGLKAFGVRPGDRVALVMPNCPQFVISFLAVLRLGASVVAHNPLYTAHELRGQFNDHGARVAIIWDKAVEGLAVLRRDTPLETIVSVDMTKAMPKYMELALKYVPLKKLRESRKKLSGPAPDTIPFETLLSAAIGGEGHNLETPEITQDTTAVILYTSGTTGEPKGAQITHGNFNHQMKAGSTWMKDLGKEDEKVLAVLPLFHVYGLALNLGLGLLVGAEITLLPAPEPDLIQDALKRNPPTFVPGVPTLYQRIAAGAEEKGQKLSSIRNSFSGASTLPVSTIESWEKITGGKLVEGYGLTETAPIVTANPMDGSRRPGYIGVPFPNTLVRIVDPDNPTELMPDGEPGELIVKGPQVMKGYLNKPEANEKAFVDGYFRTGDMGVMEEDGWLRLVSRIKEMIITGGFNVYPDEVENVMRAHRDIADIAVVGRPREDGSEDVVACVTLEEGAALDPQGLQDYARERLTPYKVPRTFYHFEELNRDMTGKIRRREVQQSLIDRLNAGTAADGENAEGTPEEPSQEDVEKGAKESGWSLDKAPEGAAQDAPEADADGDEAGRHRLEEDN</sequence>
<dbReference type="GO" id="GO:0016878">
    <property type="term" value="F:acid-thiol ligase activity"/>
    <property type="evidence" value="ECO:0007669"/>
    <property type="project" value="UniProtKB-ARBA"/>
</dbReference>
<evidence type="ECO:0000259" key="3">
    <source>
        <dbReference type="Pfam" id="PF13193"/>
    </source>
</evidence>
<dbReference type="InterPro" id="IPR042099">
    <property type="entry name" value="ANL_N_sf"/>
</dbReference>
<name>A0A1N7IN63_9CORY</name>
<dbReference type="NCBIfam" id="NF004114">
    <property type="entry name" value="PRK05605.1"/>
    <property type="match status" value="1"/>
</dbReference>
<dbReference type="InterPro" id="IPR020845">
    <property type="entry name" value="AMP-binding_CS"/>
</dbReference>
<dbReference type="CDD" id="cd05936">
    <property type="entry name" value="FC-FACS_FadD_like"/>
    <property type="match status" value="1"/>
</dbReference>
<dbReference type="InterPro" id="IPR050237">
    <property type="entry name" value="ATP-dep_AMP-bd_enzyme"/>
</dbReference>
<gene>
    <name evidence="4" type="ORF">SAMN05444817_10179</name>
</gene>